<organism evidence="1 2">
    <name type="scientific">candidate division WOR-1 bacterium RIFOXYC2_FULL_46_14</name>
    <dbReference type="NCBI Taxonomy" id="1802587"/>
    <lineage>
        <taxon>Bacteria</taxon>
        <taxon>Bacillati</taxon>
        <taxon>Saganbacteria</taxon>
    </lineage>
</organism>
<sequence length="130" mass="15110">MMIEPQFNQSTLASFIKLFEKEMKESESVREAHNFSRLAVELAGFLEEKVYLRDLMHCLINSALRVSSGVYKARNSSGPVWWEEVREELTFCRKILGELETKLSGVKLIDDLKRQCNLLEKTVGEKVKRR</sequence>
<evidence type="ECO:0000313" key="1">
    <source>
        <dbReference type="EMBL" id="OGC39371.1"/>
    </source>
</evidence>
<dbReference type="EMBL" id="MEUJ01000009">
    <property type="protein sequence ID" value="OGC39371.1"/>
    <property type="molecule type" value="Genomic_DNA"/>
</dbReference>
<evidence type="ECO:0008006" key="3">
    <source>
        <dbReference type="Google" id="ProtNLM"/>
    </source>
</evidence>
<gene>
    <name evidence="1" type="ORF">A2438_06610</name>
</gene>
<dbReference type="AlphaFoldDB" id="A0A1F4U3A9"/>
<name>A0A1F4U3A9_UNCSA</name>
<protein>
    <recommendedName>
        <fullName evidence="3">Four helix bundle protein</fullName>
    </recommendedName>
</protein>
<evidence type="ECO:0000313" key="2">
    <source>
        <dbReference type="Proteomes" id="UP000179242"/>
    </source>
</evidence>
<proteinExistence type="predicted"/>
<reference evidence="1 2" key="1">
    <citation type="journal article" date="2016" name="Nat. Commun.">
        <title>Thousands of microbial genomes shed light on interconnected biogeochemical processes in an aquifer system.</title>
        <authorList>
            <person name="Anantharaman K."/>
            <person name="Brown C.T."/>
            <person name="Hug L.A."/>
            <person name="Sharon I."/>
            <person name="Castelle C.J."/>
            <person name="Probst A.J."/>
            <person name="Thomas B.C."/>
            <person name="Singh A."/>
            <person name="Wilkins M.J."/>
            <person name="Karaoz U."/>
            <person name="Brodie E.L."/>
            <person name="Williams K.H."/>
            <person name="Hubbard S.S."/>
            <person name="Banfield J.F."/>
        </authorList>
    </citation>
    <scope>NUCLEOTIDE SEQUENCE [LARGE SCALE GENOMIC DNA]</scope>
</reference>
<accession>A0A1F4U3A9</accession>
<dbReference type="Proteomes" id="UP000179242">
    <property type="component" value="Unassembled WGS sequence"/>
</dbReference>
<comment type="caution">
    <text evidence="1">The sequence shown here is derived from an EMBL/GenBank/DDBJ whole genome shotgun (WGS) entry which is preliminary data.</text>
</comment>